<dbReference type="Proteomes" id="UP000242972">
    <property type="component" value="Unassembled WGS sequence"/>
</dbReference>
<evidence type="ECO:0000313" key="3">
    <source>
        <dbReference type="Proteomes" id="UP000242972"/>
    </source>
</evidence>
<protein>
    <submittedName>
        <fullName evidence="2">Uncharacterized protein</fullName>
    </submittedName>
</protein>
<sequence>MNKIEEIVKDPSLTVAERIRRLHVLGLSRTEIAQHLDKRYQHVRNTLVGPGAADAIAATKARMMNDAKAPDGASDGSPLSGTPINAPSGSQPDWAQELLAEVRQIRDLLQQIRDDQRAM</sequence>
<accession>A0A2T2XLR3</accession>
<feature type="compositionally biased region" description="Polar residues" evidence="1">
    <location>
        <begin position="77"/>
        <end position="93"/>
    </location>
</feature>
<reference evidence="2 3" key="1">
    <citation type="journal article" date="2014" name="BMC Genomics">
        <title>Comparison of environmental and isolate Sulfobacillus genomes reveals diverse carbon, sulfur, nitrogen, and hydrogen metabolisms.</title>
        <authorList>
            <person name="Justice N.B."/>
            <person name="Norman A."/>
            <person name="Brown C.T."/>
            <person name="Singh A."/>
            <person name="Thomas B.C."/>
            <person name="Banfield J.F."/>
        </authorList>
    </citation>
    <scope>NUCLEOTIDE SEQUENCE [LARGE SCALE GENOMIC DNA]</scope>
    <source>
        <strain evidence="2">AMDSBA4</strain>
    </source>
</reference>
<feature type="region of interest" description="Disordered" evidence="1">
    <location>
        <begin position="66"/>
        <end position="95"/>
    </location>
</feature>
<proteinExistence type="predicted"/>
<dbReference type="AlphaFoldDB" id="A0A2T2XLR3"/>
<evidence type="ECO:0000313" key="2">
    <source>
        <dbReference type="EMBL" id="PSR35435.1"/>
    </source>
</evidence>
<dbReference type="EMBL" id="PXYW01000001">
    <property type="protein sequence ID" value="PSR35435.1"/>
    <property type="molecule type" value="Genomic_DNA"/>
</dbReference>
<comment type="caution">
    <text evidence="2">The sequence shown here is derived from an EMBL/GenBank/DDBJ whole genome shotgun (WGS) entry which is preliminary data.</text>
</comment>
<organism evidence="2 3">
    <name type="scientific">Sulfobacillus benefaciens</name>
    <dbReference type="NCBI Taxonomy" id="453960"/>
    <lineage>
        <taxon>Bacteria</taxon>
        <taxon>Bacillati</taxon>
        <taxon>Bacillota</taxon>
        <taxon>Clostridia</taxon>
        <taxon>Eubacteriales</taxon>
        <taxon>Clostridiales Family XVII. Incertae Sedis</taxon>
        <taxon>Sulfobacillus</taxon>
    </lineage>
</organism>
<evidence type="ECO:0000256" key="1">
    <source>
        <dbReference type="SAM" id="MobiDB-lite"/>
    </source>
</evidence>
<name>A0A2T2XLR3_9FIRM</name>
<gene>
    <name evidence="2" type="ORF">C7B46_00120</name>
</gene>